<evidence type="ECO:0000313" key="1">
    <source>
        <dbReference type="EMBL" id="KAI2648201.1"/>
    </source>
</evidence>
<keyword evidence="2" id="KW-1185">Reference proteome</keyword>
<accession>A0ABQ8LBT4</accession>
<name>A0ABQ8LBT4_LABRO</name>
<protein>
    <submittedName>
        <fullName evidence="1">50S ribosomal protein L29</fullName>
    </submittedName>
</protein>
<sequence length="413" mass="47019">MSKYMPKGYSMTPVLFYLTISSRHLEDIPLQAKKCRKTKVELVIINNPEFIQELLPSAQRTALLYHLSYLCLAKFPKLERILRERATETQLLFGSSEALLLKCAATSQNLVSTLLPGLKTAVEKNKSILAIKSLEKARAWITEIVDKVEQMVERYDKHNHSVASCTSDELWNNNQEIGRIEATIAQKNNELQNHIRESSNKNNGLSIMVCLIPFVGPLIKSIHQAQANQALAVKTQAISNELSQLSNEKSNLRNKEWNIHVRLTDMQLKLATMKLEKGSIPDPVHLNDVQTCLTRIQQILIQIKKFWEAVSIMLEALKDETFADEHFIDDCEMKETFLKTITTAQKHWKAFGEYCLSARGIFSLQTKDAYKFLETSPSSLSKEEWKRQYDAVIVQLNKICPDPCTPKETAAIA</sequence>
<dbReference type="EMBL" id="JACTAM010000025">
    <property type="protein sequence ID" value="KAI2648201.1"/>
    <property type="molecule type" value="Genomic_DNA"/>
</dbReference>
<reference evidence="1 2" key="1">
    <citation type="submission" date="2022-01" db="EMBL/GenBank/DDBJ databases">
        <title>A high-quality chromosome-level genome assembly of rohu carp, Labeo rohita.</title>
        <authorList>
            <person name="Arick M.A. II"/>
            <person name="Hsu C.-Y."/>
            <person name="Magbanua Z."/>
            <person name="Pechanova O."/>
            <person name="Grover C."/>
            <person name="Miller E."/>
            <person name="Thrash A."/>
            <person name="Ezzel L."/>
            <person name="Alam S."/>
            <person name="Benzie J."/>
            <person name="Hamilton M."/>
            <person name="Karsi A."/>
            <person name="Lawrence M.L."/>
            <person name="Peterson D.G."/>
        </authorList>
    </citation>
    <scope>NUCLEOTIDE SEQUENCE [LARGE SCALE GENOMIC DNA]</scope>
    <source>
        <strain evidence="2">BAU-BD-2019</strain>
        <tissue evidence="1">Blood</tissue>
    </source>
</reference>
<keyword evidence="1" id="KW-0687">Ribonucleoprotein</keyword>
<comment type="caution">
    <text evidence="1">The sequence shown here is derived from an EMBL/GenBank/DDBJ whole genome shotgun (WGS) entry which is preliminary data.</text>
</comment>
<dbReference type="GO" id="GO:0005840">
    <property type="term" value="C:ribosome"/>
    <property type="evidence" value="ECO:0007669"/>
    <property type="project" value="UniProtKB-KW"/>
</dbReference>
<evidence type="ECO:0000313" key="2">
    <source>
        <dbReference type="Proteomes" id="UP000830375"/>
    </source>
</evidence>
<dbReference type="Proteomes" id="UP000830375">
    <property type="component" value="Unassembled WGS sequence"/>
</dbReference>
<organism evidence="1 2">
    <name type="scientific">Labeo rohita</name>
    <name type="common">Indian major carp</name>
    <name type="synonym">Cyprinus rohita</name>
    <dbReference type="NCBI Taxonomy" id="84645"/>
    <lineage>
        <taxon>Eukaryota</taxon>
        <taxon>Metazoa</taxon>
        <taxon>Chordata</taxon>
        <taxon>Craniata</taxon>
        <taxon>Vertebrata</taxon>
        <taxon>Euteleostomi</taxon>
        <taxon>Actinopterygii</taxon>
        <taxon>Neopterygii</taxon>
        <taxon>Teleostei</taxon>
        <taxon>Ostariophysi</taxon>
        <taxon>Cypriniformes</taxon>
        <taxon>Cyprinidae</taxon>
        <taxon>Labeoninae</taxon>
        <taxon>Labeonini</taxon>
        <taxon>Labeo</taxon>
    </lineage>
</organism>
<keyword evidence="1" id="KW-0689">Ribosomal protein</keyword>
<proteinExistence type="predicted"/>
<gene>
    <name evidence="1" type="ORF">H4Q32_018233</name>
</gene>